<dbReference type="Proteomes" id="UP000196710">
    <property type="component" value="Chromosome"/>
</dbReference>
<sequence>MAGQVYNMIQQVITQKGRGNLVIENSVRTKMYLKGIAVDKYTAVSPDDPATIKKVREVAKEFGIIV</sequence>
<evidence type="ECO:0000313" key="3">
    <source>
        <dbReference type="Proteomes" id="UP000196710"/>
    </source>
</evidence>
<evidence type="ECO:0000313" key="4">
    <source>
        <dbReference type="Proteomes" id="UP000596035"/>
    </source>
</evidence>
<dbReference type="RefSeq" id="WP_066536130.1">
    <property type="nucleotide sequence ID" value="NZ_CAJTCQ010000002.1"/>
</dbReference>
<organism evidence="2 4">
    <name type="scientific">Acutalibacter muris</name>
    <dbReference type="NCBI Taxonomy" id="1796620"/>
    <lineage>
        <taxon>Bacteria</taxon>
        <taxon>Bacillati</taxon>
        <taxon>Bacillota</taxon>
        <taxon>Clostridia</taxon>
        <taxon>Eubacteriales</taxon>
        <taxon>Acutalibacteraceae</taxon>
        <taxon>Acutalibacter</taxon>
    </lineage>
</organism>
<reference evidence="3" key="2">
    <citation type="submission" date="2017-05" db="EMBL/GenBank/DDBJ databases">
        <title>Improved OligoMM genomes.</title>
        <authorList>
            <person name="Garzetti D."/>
        </authorList>
    </citation>
    <scope>NUCLEOTIDE SEQUENCE [LARGE SCALE GENOMIC DNA]</scope>
    <source>
        <strain evidence="3">KB18</strain>
    </source>
</reference>
<dbReference type="KEGG" id="amur:ADH66_02425"/>
<dbReference type="EMBL" id="CP065321">
    <property type="protein sequence ID" value="QQR28905.1"/>
    <property type="molecule type" value="Genomic_DNA"/>
</dbReference>
<accession>A0A1Z2XME8</accession>
<proteinExistence type="predicted"/>
<keyword evidence="3" id="KW-1185">Reference proteome</keyword>
<protein>
    <submittedName>
        <fullName evidence="2">Uncharacterized protein</fullName>
    </submittedName>
</protein>
<gene>
    <name evidence="1" type="ORF">ADH66_02425</name>
    <name evidence="2" type="ORF">I5Q82_12465</name>
</gene>
<dbReference type="AlphaFoldDB" id="A0A1Z2XME8"/>
<reference evidence="1" key="1">
    <citation type="journal article" date="2017" name="Genome Announc.">
        <title>High-Quality Whole-Genome Sequences of the Oligo-Mouse-Microbiota Bacterial Community.</title>
        <authorList>
            <person name="Garzetti D."/>
            <person name="Brugiroux S."/>
            <person name="Bunk B."/>
            <person name="Pukall R."/>
            <person name="McCoy K.D."/>
            <person name="Macpherson A.J."/>
            <person name="Stecher B."/>
        </authorList>
    </citation>
    <scope>NUCLEOTIDE SEQUENCE</scope>
    <source>
        <strain evidence="1">KB18</strain>
    </source>
</reference>
<evidence type="ECO:0000313" key="1">
    <source>
        <dbReference type="EMBL" id="ASB39614.1"/>
    </source>
</evidence>
<name>A0A1Z2XME8_9FIRM</name>
<evidence type="ECO:0000313" key="2">
    <source>
        <dbReference type="EMBL" id="QQR28905.1"/>
    </source>
</evidence>
<dbReference type="EMBL" id="CP021422">
    <property type="protein sequence ID" value="ASB39614.1"/>
    <property type="molecule type" value="Genomic_DNA"/>
</dbReference>
<reference evidence="2 4" key="3">
    <citation type="submission" date="2020-11" db="EMBL/GenBank/DDBJ databases">
        <title>Closed and high quality bacterial genomes of the OMM12 community.</title>
        <authorList>
            <person name="Marbouty M."/>
            <person name="Lamy-Besnier Q."/>
            <person name="Debarbieux L."/>
            <person name="Koszul R."/>
        </authorList>
    </citation>
    <scope>NUCLEOTIDE SEQUENCE [LARGE SCALE GENOMIC DNA]</scope>
    <source>
        <strain evidence="2 4">KB18</strain>
    </source>
</reference>
<dbReference type="Proteomes" id="UP000596035">
    <property type="component" value="Chromosome"/>
</dbReference>